<sequence length="178" mass="19752">MATPHPVGLFTTELSNGRITGITEVATLPESRITVGTTESPTANPFMDVGITTGRVLKCSKKDEVTITSKAGTPPGTMNFICWNTWGLWCPSAFRNLHLFVKQQMSQVDCYFMCNNGPRWHFTGFYGASKTSNRRHTWPLLTHLYDGNPLIPLPVMGDFNEILPLLINCVVLYGVNLS</sequence>
<accession>A0A2P5CXM5</accession>
<comment type="caution">
    <text evidence="1">The sequence shown here is derived from an EMBL/GenBank/DDBJ whole genome shotgun (WGS) entry which is preliminary data.</text>
</comment>
<reference evidence="2" key="1">
    <citation type="submission" date="2016-06" db="EMBL/GenBank/DDBJ databases">
        <title>Parallel loss of symbiosis genes in relatives of nitrogen-fixing non-legume Parasponia.</title>
        <authorList>
            <person name="Van Velzen R."/>
            <person name="Holmer R."/>
            <person name="Bu F."/>
            <person name="Rutten L."/>
            <person name="Van Zeijl A."/>
            <person name="Liu W."/>
            <person name="Santuari L."/>
            <person name="Cao Q."/>
            <person name="Sharma T."/>
            <person name="Shen D."/>
            <person name="Roswanjaya Y."/>
            <person name="Wardhani T."/>
            <person name="Kalhor M.S."/>
            <person name="Jansen J."/>
            <person name="Van den Hoogen J."/>
            <person name="Gungor B."/>
            <person name="Hartog M."/>
            <person name="Hontelez J."/>
            <person name="Verver J."/>
            <person name="Yang W.-C."/>
            <person name="Schijlen E."/>
            <person name="Repin R."/>
            <person name="Schilthuizen M."/>
            <person name="Schranz E."/>
            <person name="Heidstra R."/>
            <person name="Miyata K."/>
            <person name="Fedorova E."/>
            <person name="Kohlen W."/>
            <person name="Bisseling T."/>
            <person name="Smit S."/>
            <person name="Geurts R."/>
        </authorList>
    </citation>
    <scope>NUCLEOTIDE SEQUENCE [LARGE SCALE GENOMIC DNA]</scope>
    <source>
        <strain evidence="2">cv. WU1-14</strain>
    </source>
</reference>
<protein>
    <recommendedName>
        <fullName evidence="3">Endonuclease/exonuclease/phosphatase</fullName>
    </recommendedName>
</protein>
<organism evidence="1 2">
    <name type="scientific">Parasponia andersonii</name>
    <name type="common">Sponia andersonii</name>
    <dbReference type="NCBI Taxonomy" id="3476"/>
    <lineage>
        <taxon>Eukaryota</taxon>
        <taxon>Viridiplantae</taxon>
        <taxon>Streptophyta</taxon>
        <taxon>Embryophyta</taxon>
        <taxon>Tracheophyta</taxon>
        <taxon>Spermatophyta</taxon>
        <taxon>Magnoliopsida</taxon>
        <taxon>eudicotyledons</taxon>
        <taxon>Gunneridae</taxon>
        <taxon>Pentapetalae</taxon>
        <taxon>rosids</taxon>
        <taxon>fabids</taxon>
        <taxon>Rosales</taxon>
        <taxon>Cannabaceae</taxon>
        <taxon>Parasponia</taxon>
    </lineage>
</organism>
<dbReference type="OrthoDB" id="10622790at2759"/>
<evidence type="ECO:0000313" key="1">
    <source>
        <dbReference type="EMBL" id="PON65799.1"/>
    </source>
</evidence>
<keyword evidence="2" id="KW-1185">Reference proteome</keyword>
<dbReference type="EMBL" id="JXTB01000085">
    <property type="protein sequence ID" value="PON65799.1"/>
    <property type="molecule type" value="Genomic_DNA"/>
</dbReference>
<evidence type="ECO:0008006" key="3">
    <source>
        <dbReference type="Google" id="ProtNLM"/>
    </source>
</evidence>
<dbReference type="AlphaFoldDB" id="A0A2P5CXM5"/>
<dbReference type="Proteomes" id="UP000237105">
    <property type="component" value="Unassembled WGS sequence"/>
</dbReference>
<gene>
    <name evidence="1" type="ORF">PanWU01x14_115420</name>
</gene>
<proteinExistence type="predicted"/>
<name>A0A2P5CXM5_PARAD</name>
<evidence type="ECO:0000313" key="2">
    <source>
        <dbReference type="Proteomes" id="UP000237105"/>
    </source>
</evidence>